<proteinExistence type="inferred from homology"/>
<feature type="domain" description="Rieske" evidence="9">
    <location>
        <begin position="60"/>
        <end position="155"/>
    </location>
</feature>
<keyword evidence="7" id="KW-0408">Iron</keyword>
<evidence type="ECO:0000256" key="5">
    <source>
        <dbReference type="ARBA" id="ARBA00022827"/>
    </source>
</evidence>
<reference evidence="10" key="4">
    <citation type="submission" date="2025-08" db="UniProtKB">
        <authorList>
            <consortium name="Ensembl"/>
        </authorList>
    </citation>
    <scope>IDENTIFICATION</scope>
</reference>
<evidence type="ECO:0000256" key="7">
    <source>
        <dbReference type="ARBA" id="ARBA00023004"/>
    </source>
</evidence>
<evidence type="ECO:0000313" key="11">
    <source>
        <dbReference type="Proteomes" id="UP000314986"/>
    </source>
</evidence>
<evidence type="ECO:0000256" key="1">
    <source>
        <dbReference type="ARBA" id="ARBA00006442"/>
    </source>
</evidence>
<keyword evidence="5" id="KW-0274">FAD</keyword>
<dbReference type="GO" id="GO:0046872">
    <property type="term" value="F:metal ion binding"/>
    <property type="evidence" value="ECO:0007669"/>
    <property type="project" value="UniProtKB-KW"/>
</dbReference>
<dbReference type="SUPFAM" id="SSF51905">
    <property type="entry name" value="FAD/NAD(P)-binding domain"/>
    <property type="match status" value="1"/>
</dbReference>
<dbReference type="Gene3D" id="3.30.390.30">
    <property type="match status" value="1"/>
</dbReference>
<evidence type="ECO:0000256" key="2">
    <source>
        <dbReference type="ARBA" id="ARBA00022630"/>
    </source>
</evidence>
<dbReference type="InterPro" id="IPR023753">
    <property type="entry name" value="FAD/NAD-binding_dom"/>
</dbReference>
<protein>
    <submittedName>
        <fullName evidence="10">AIF family member 3</fullName>
    </submittedName>
</protein>
<accession>A0A4W3IJK3</accession>
<dbReference type="SUPFAM" id="SSF50022">
    <property type="entry name" value="ISP domain"/>
    <property type="match status" value="1"/>
</dbReference>
<keyword evidence="11" id="KW-1185">Reference proteome</keyword>
<dbReference type="InterPro" id="IPR017941">
    <property type="entry name" value="Rieske_2Fe-2S"/>
</dbReference>
<evidence type="ECO:0000313" key="10">
    <source>
        <dbReference type="Ensembl" id="ENSCMIP00000029172.1"/>
    </source>
</evidence>
<dbReference type="Pfam" id="PF07992">
    <property type="entry name" value="Pyr_redox_2"/>
    <property type="match status" value="1"/>
</dbReference>
<dbReference type="Gene3D" id="2.102.10.10">
    <property type="entry name" value="Rieske [2Fe-2S] iron-sulphur domain"/>
    <property type="match status" value="1"/>
</dbReference>
<evidence type="ECO:0000259" key="9">
    <source>
        <dbReference type="PROSITE" id="PS51296"/>
    </source>
</evidence>
<keyword evidence="4" id="KW-0479">Metal-binding</keyword>
<dbReference type="GeneTree" id="ENSGT00940000160448"/>
<dbReference type="Proteomes" id="UP000314986">
    <property type="component" value="Unassembled WGS sequence"/>
</dbReference>
<comment type="similarity">
    <text evidence="1">Belongs to the FAD-dependent oxidoreductase family.</text>
</comment>
<sequence>AIGFEVKVEVMVPDKEKESLSPNGKVSPIAACKANGSTKHVEDRPITVEPYQNPKDMVEVAVCHMNELQDGQMREVDVGYGKALLIKERGEYCAIGHKCPHYGAPLVKGVLNNGRVRCPWHGACFNVATGDIEDFPGLDSLPKFQVRIEKEKVMVRASKQALQSQKKVKRMARCALLSDCNNSNTNVLIIGAGPAGLVCAETLRQEGFTDRIVMCTMETHLPYDRPKLSKSLECQVEQITLRSKEFFSLYDIEVQTEREMVSVDVKNKMVRFKDADGLVPKPLQCRGADLENVYQLRTPEDANHIVKLASNRNAVIVGASFIGMEVAAYLTDKAHSVSVIGIENIPFRKVLGEKVGRSIMKMFETNRVKFYMQNEVSELRGQDGKVKEVVLKSGKVLRADVCVVGAGVVPATLFLKQSGINMDSKGFLPVNKLMQTNVPGVFAAGDVVTFPLAFRNNKKVNVGHWQMAHMHGRIAALNMLGGGIEIKTVPYFWTAMFGKSVRYAGHGEGFDDVIIQGDLDERKFVAFYTNDEVIAVSSMNYDPIVSKVAEVMASGRTIKKRDIFVMSGYQGIWGKGG</sequence>
<keyword evidence="2" id="KW-0285">Flavoprotein</keyword>
<evidence type="ECO:0000256" key="4">
    <source>
        <dbReference type="ARBA" id="ARBA00022723"/>
    </source>
</evidence>
<gene>
    <name evidence="10" type="primary">LOC103188468</name>
</gene>
<name>A0A4W3IJK3_CALMI</name>
<dbReference type="InterPro" id="IPR036922">
    <property type="entry name" value="Rieske_2Fe-2S_sf"/>
</dbReference>
<dbReference type="InterPro" id="IPR050446">
    <property type="entry name" value="FAD-oxidoreductase/Apoptosis"/>
</dbReference>
<dbReference type="GO" id="GO:0005739">
    <property type="term" value="C:mitochondrion"/>
    <property type="evidence" value="ECO:0007669"/>
    <property type="project" value="TreeGrafter"/>
</dbReference>
<reference evidence="11" key="1">
    <citation type="journal article" date="2006" name="Science">
        <title>Ancient noncoding elements conserved in the human genome.</title>
        <authorList>
            <person name="Venkatesh B."/>
            <person name="Kirkness E.F."/>
            <person name="Loh Y.H."/>
            <person name="Halpern A.L."/>
            <person name="Lee A.P."/>
            <person name="Johnson J."/>
            <person name="Dandona N."/>
            <person name="Viswanathan L.D."/>
            <person name="Tay A."/>
            <person name="Venter J.C."/>
            <person name="Strausberg R.L."/>
            <person name="Brenner S."/>
        </authorList>
    </citation>
    <scope>NUCLEOTIDE SEQUENCE [LARGE SCALE GENOMIC DNA]</scope>
</reference>
<dbReference type="Pfam" id="PF14759">
    <property type="entry name" value="Reductase_C"/>
    <property type="match status" value="1"/>
</dbReference>
<evidence type="ECO:0000256" key="8">
    <source>
        <dbReference type="ARBA" id="ARBA00023014"/>
    </source>
</evidence>
<reference evidence="10" key="5">
    <citation type="submission" date="2025-09" db="UniProtKB">
        <authorList>
            <consortium name="Ensembl"/>
        </authorList>
    </citation>
    <scope>IDENTIFICATION</scope>
</reference>
<evidence type="ECO:0000256" key="3">
    <source>
        <dbReference type="ARBA" id="ARBA00022714"/>
    </source>
</evidence>
<dbReference type="Gene3D" id="3.50.50.60">
    <property type="entry name" value="FAD/NAD(P)-binding domain"/>
    <property type="match status" value="2"/>
</dbReference>
<dbReference type="OMA" id="PRCTHYG"/>
<dbReference type="Ensembl" id="ENSCMIT00000029637.1">
    <property type="protein sequence ID" value="ENSCMIP00000029172.1"/>
    <property type="gene ID" value="ENSCMIG00000012606.1"/>
</dbReference>
<dbReference type="InterPro" id="IPR036188">
    <property type="entry name" value="FAD/NAD-bd_sf"/>
</dbReference>
<dbReference type="PRINTS" id="PR00368">
    <property type="entry name" value="FADPNR"/>
</dbReference>
<dbReference type="Pfam" id="PF00355">
    <property type="entry name" value="Rieske"/>
    <property type="match status" value="1"/>
</dbReference>
<dbReference type="PROSITE" id="PS51296">
    <property type="entry name" value="RIESKE"/>
    <property type="match status" value="1"/>
</dbReference>
<reference evidence="11" key="3">
    <citation type="journal article" date="2014" name="Nature">
        <title>Elephant shark genome provides unique insights into gnathostome evolution.</title>
        <authorList>
            <consortium name="International Elephant Shark Genome Sequencing Consortium"/>
            <person name="Venkatesh B."/>
            <person name="Lee A.P."/>
            <person name="Ravi V."/>
            <person name="Maurya A.K."/>
            <person name="Lian M.M."/>
            <person name="Swann J.B."/>
            <person name="Ohta Y."/>
            <person name="Flajnik M.F."/>
            <person name="Sutoh Y."/>
            <person name="Kasahara M."/>
            <person name="Hoon S."/>
            <person name="Gangu V."/>
            <person name="Roy S.W."/>
            <person name="Irimia M."/>
            <person name="Korzh V."/>
            <person name="Kondrychyn I."/>
            <person name="Lim Z.W."/>
            <person name="Tay B.H."/>
            <person name="Tohari S."/>
            <person name="Kong K.W."/>
            <person name="Ho S."/>
            <person name="Lorente-Galdos B."/>
            <person name="Quilez J."/>
            <person name="Marques-Bonet T."/>
            <person name="Raney B.J."/>
            <person name="Ingham P.W."/>
            <person name="Tay A."/>
            <person name="Hillier L.W."/>
            <person name="Minx P."/>
            <person name="Boehm T."/>
            <person name="Wilson R.K."/>
            <person name="Brenner S."/>
            <person name="Warren W.C."/>
        </authorList>
    </citation>
    <scope>NUCLEOTIDE SEQUENCE [LARGE SCALE GENOMIC DNA]</scope>
</reference>
<evidence type="ECO:0000256" key="6">
    <source>
        <dbReference type="ARBA" id="ARBA00023002"/>
    </source>
</evidence>
<keyword evidence="8" id="KW-0411">Iron-sulfur</keyword>
<dbReference type="AlphaFoldDB" id="A0A4W3IJK3"/>
<dbReference type="InterPro" id="IPR016156">
    <property type="entry name" value="FAD/NAD-linked_Rdtase_dimer_sf"/>
</dbReference>
<organism evidence="10 11">
    <name type="scientific">Callorhinchus milii</name>
    <name type="common">Ghost shark</name>
    <dbReference type="NCBI Taxonomy" id="7868"/>
    <lineage>
        <taxon>Eukaryota</taxon>
        <taxon>Metazoa</taxon>
        <taxon>Chordata</taxon>
        <taxon>Craniata</taxon>
        <taxon>Vertebrata</taxon>
        <taxon>Chondrichthyes</taxon>
        <taxon>Holocephali</taxon>
        <taxon>Chimaeriformes</taxon>
        <taxon>Callorhinchidae</taxon>
        <taxon>Callorhinchus</taxon>
    </lineage>
</organism>
<keyword evidence="6" id="KW-0560">Oxidoreductase</keyword>
<dbReference type="InterPro" id="IPR028202">
    <property type="entry name" value="Reductase_C"/>
</dbReference>
<dbReference type="GO" id="GO:0097194">
    <property type="term" value="P:execution phase of apoptosis"/>
    <property type="evidence" value="ECO:0007669"/>
    <property type="project" value="TreeGrafter"/>
</dbReference>
<dbReference type="SUPFAM" id="SSF55424">
    <property type="entry name" value="FAD/NAD-linked reductases, dimerisation (C-terminal) domain"/>
    <property type="match status" value="1"/>
</dbReference>
<dbReference type="GO" id="GO:0051537">
    <property type="term" value="F:2 iron, 2 sulfur cluster binding"/>
    <property type="evidence" value="ECO:0007669"/>
    <property type="project" value="UniProtKB-KW"/>
</dbReference>
<dbReference type="CDD" id="cd03478">
    <property type="entry name" value="Rieske_AIFL_N"/>
    <property type="match status" value="1"/>
</dbReference>
<dbReference type="PRINTS" id="PR00469">
    <property type="entry name" value="PNDRDTASEII"/>
</dbReference>
<dbReference type="PANTHER" id="PTHR43557:SF8">
    <property type="entry name" value="APOPTOSIS-INDUCING FACTOR 3"/>
    <property type="match status" value="1"/>
</dbReference>
<dbReference type="InParanoid" id="A0A4W3IJK3"/>
<dbReference type="FunFam" id="3.30.390.30:FF:000011">
    <property type="entry name" value="Apoptosis-inducing factor, mitochondrion-associated, 3"/>
    <property type="match status" value="1"/>
</dbReference>
<keyword evidence="3" id="KW-0001">2Fe-2S</keyword>
<dbReference type="PANTHER" id="PTHR43557">
    <property type="entry name" value="APOPTOSIS-INDUCING FACTOR 1"/>
    <property type="match status" value="1"/>
</dbReference>
<reference evidence="11" key="2">
    <citation type="journal article" date="2007" name="PLoS Biol.">
        <title>Survey sequencing and comparative analysis of the elephant shark (Callorhinchus milii) genome.</title>
        <authorList>
            <person name="Venkatesh B."/>
            <person name="Kirkness E.F."/>
            <person name="Loh Y.H."/>
            <person name="Halpern A.L."/>
            <person name="Lee A.P."/>
            <person name="Johnson J."/>
            <person name="Dandona N."/>
            <person name="Viswanathan L.D."/>
            <person name="Tay A."/>
            <person name="Venter J.C."/>
            <person name="Strausberg R.L."/>
            <person name="Brenner S."/>
        </authorList>
    </citation>
    <scope>NUCLEOTIDE SEQUENCE [LARGE SCALE GENOMIC DNA]</scope>
</reference>
<dbReference type="GO" id="GO:0016651">
    <property type="term" value="F:oxidoreductase activity, acting on NAD(P)H"/>
    <property type="evidence" value="ECO:0007669"/>
    <property type="project" value="TreeGrafter"/>
</dbReference>
<dbReference type="FunFam" id="2.102.10.10:FF:000003">
    <property type="entry name" value="apoptosis-inducing factor 3 isoform X2"/>
    <property type="match status" value="1"/>
</dbReference>